<name>A0A6J4V318_9BACT</name>
<proteinExistence type="predicted"/>
<gene>
    <name evidence="1" type="ORF">AVDCRST_MAG43-2161</name>
</gene>
<evidence type="ECO:0000313" key="1">
    <source>
        <dbReference type="EMBL" id="CAA9563960.1"/>
    </source>
</evidence>
<dbReference type="AlphaFoldDB" id="A0A6J4V318"/>
<organism evidence="1">
    <name type="scientific">uncultured Thermomicrobiales bacterium</name>
    <dbReference type="NCBI Taxonomy" id="1645740"/>
    <lineage>
        <taxon>Bacteria</taxon>
        <taxon>Pseudomonadati</taxon>
        <taxon>Thermomicrobiota</taxon>
        <taxon>Thermomicrobia</taxon>
        <taxon>Thermomicrobiales</taxon>
        <taxon>environmental samples</taxon>
    </lineage>
</organism>
<dbReference type="EMBL" id="CADCWI010000109">
    <property type="protein sequence ID" value="CAA9563960.1"/>
    <property type="molecule type" value="Genomic_DNA"/>
</dbReference>
<reference evidence="1" key="1">
    <citation type="submission" date="2020-02" db="EMBL/GenBank/DDBJ databases">
        <authorList>
            <person name="Meier V. D."/>
        </authorList>
    </citation>
    <scope>NUCLEOTIDE SEQUENCE</scope>
    <source>
        <strain evidence="1">AVDCRST_MAG43</strain>
    </source>
</reference>
<accession>A0A6J4V318</accession>
<sequence length="41" mass="4825">MWLPKVEATRSIRFAQDRLRSPLPLTFQIATGAKMYAQKRF</sequence>
<protein>
    <submittedName>
        <fullName evidence="1">Uncharacterized protein</fullName>
    </submittedName>
</protein>